<evidence type="ECO:0000256" key="1">
    <source>
        <dbReference type="ARBA" id="ARBA00022723"/>
    </source>
</evidence>
<dbReference type="Pfam" id="PF01903">
    <property type="entry name" value="CbiX"/>
    <property type="match status" value="2"/>
</dbReference>
<dbReference type="InterPro" id="IPR050963">
    <property type="entry name" value="Sirohydro_Cobaltochel/CbiX"/>
</dbReference>
<sequence>MADEAGAVLRRTPVLVAHGTRAAAGVETIARLADMVGERVGPTRVAFVDVLGPSPAEVLTEVVRPAVVVPAFLASGYHVRTDLPAGIVASGHHDTVVTPALGPDPVLAQLMMRRLREAGWCPGDGVVLAAAGSSDAQARAEVHVAADQLARLVGGDVPVGFLTSAAPTVVDAVTDFRRINSGRRVFLAAYLLAPGLFHRRLAECGADGVADPLGADPMIADLVASRMVLSDQLTRNQSVPVASTPVRR</sequence>
<dbReference type="PANTHER" id="PTHR33542">
    <property type="entry name" value="SIROHYDROCHLORIN FERROCHELATASE, CHLOROPLASTIC"/>
    <property type="match status" value="1"/>
</dbReference>
<dbReference type="AlphaFoldDB" id="A0A1N7FY95"/>
<organism evidence="3 4">
    <name type="scientific">Williamsia sterculiae</name>
    <dbReference type="NCBI Taxonomy" id="1344003"/>
    <lineage>
        <taxon>Bacteria</taxon>
        <taxon>Bacillati</taxon>
        <taxon>Actinomycetota</taxon>
        <taxon>Actinomycetes</taxon>
        <taxon>Mycobacteriales</taxon>
        <taxon>Nocardiaceae</taxon>
        <taxon>Williamsia</taxon>
    </lineage>
</organism>
<dbReference type="OrthoDB" id="7345302at2"/>
<evidence type="ECO:0000313" key="4">
    <source>
        <dbReference type="Proteomes" id="UP000186218"/>
    </source>
</evidence>
<dbReference type="Proteomes" id="UP000186218">
    <property type="component" value="Unassembled WGS sequence"/>
</dbReference>
<dbReference type="InterPro" id="IPR002762">
    <property type="entry name" value="CbiX-like"/>
</dbReference>
<dbReference type="STRING" id="1344003.SAMN05445060_2407"/>
<evidence type="ECO:0000313" key="3">
    <source>
        <dbReference type="EMBL" id="SIS05292.1"/>
    </source>
</evidence>
<dbReference type="SUPFAM" id="SSF53800">
    <property type="entry name" value="Chelatase"/>
    <property type="match status" value="1"/>
</dbReference>
<reference evidence="3 4" key="1">
    <citation type="submission" date="2017-01" db="EMBL/GenBank/DDBJ databases">
        <authorList>
            <person name="Mah S.A."/>
            <person name="Swanson W.J."/>
            <person name="Moy G.W."/>
            <person name="Vacquier V.D."/>
        </authorList>
    </citation>
    <scope>NUCLEOTIDE SEQUENCE [LARGE SCALE GENOMIC DNA]</scope>
    <source>
        <strain evidence="3 4">CPCC 203464</strain>
    </source>
</reference>
<keyword evidence="1" id="KW-0479">Metal-binding</keyword>
<dbReference type="GO" id="GO:0046872">
    <property type="term" value="F:metal ion binding"/>
    <property type="evidence" value="ECO:0007669"/>
    <property type="project" value="UniProtKB-KW"/>
</dbReference>
<protein>
    <submittedName>
        <fullName evidence="3">Sirohydrochlorin ferrochelatase</fullName>
    </submittedName>
</protein>
<dbReference type="GO" id="GO:0016829">
    <property type="term" value="F:lyase activity"/>
    <property type="evidence" value="ECO:0007669"/>
    <property type="project" value="UniProtKB-KW"/>
</dbReference>
<dbReference type="RefSeq" id="WP_076479747.1">
    <property type="nucleotide sequence ID" value="NZ_FTNT01000006.1"/>
</dbReference>
<proteinExistence type="predicted"/>
<dbReference type="EMBL" id="FTNT01000006">
    <property type="protein sequence ID" value="SIS05292.1"/>
    <property type="molecule type" value="Genomic_DNA"/>
</dbReference>
<dbReference type="PANTHER" id="PTHR33542:SF5">
    <property type="entry name" value="FERROCHELATASE CHE1"/>
    <property type="match status" value="1"/>
</dbReference>
<gene>
    <name evidence="3" type="ORF">SAMN05445060_2407</name>
</gene>
<dbReference type="CDD" id="cd03416">
    <property type="entry name" value="CbiX_SirB_N"/>
    <property type="match status" value="1"/>
</dbReference>
<evidence type="ECO:0000256" key="2">
    <source>
        <dbReference type="ARBA" id="ARBA00023239"/>
    </source>
</evidence>
<name>A0A1N7FY95_9NOCA</name>
<accession>A0A1N7FY95</accession>
<dbReference type="Gene3D" id="3.40.50.1400">
    <property type="match status" value="2"/>
</dbReference>
<keyword evidence="2" id="KW-0456">Lyase</keyword>
<keyword evidence="4" id="KW-1185">Reference proteome</keyword>